<protein>
    <submittedName>
        <fullName evidence="1">Uncharacterized protein</fullName>
    </submittedName>
</protein>
<comment type="caution">
    <text evidence="1">The sequence shown here is derived from an EMBL/GenBank/DDBJ whole genome shotgun (WGS) entry which is preliminary data.</text>
</comment>
<keyword evidence="2" id="KW-1185">Reference proteome</keyword>
<gene>
    <name evidence="1" type="ORF">Vadar_029357</name>
</gene>
<proteinExistence type="predicted"/>
<organism evidence="1 2">
    <name type="scientific">Vaccinium darrowii</name>
    <dbReference type="NCBI Taxonomy" id="229202"/>
    <lineage>
        <taxon>Eukaryota</taxon>
        <taxon>Viridiplantae</taxon>
        <taxon>Streptophyta</taxon>
        <taxon>Embryophyta</taxon>
        <taxon>Tracheophyta</taxon>
        <taxon>Spermatophyta</taxon>
        <taxon>Magnoliopsida</taxon>
        <taxon>eudicotyledons</taxon>
        <taxon>Gunneridae</taxon>
        <taxon>Pentapetalae</taxon>
        <taxon>asterids</taxon>
        <taxon>Ericales</taxon>
        <taxon>Ericaceae</taxon>
        <taxon>Vaccinioideae</taxon>
        <taxon>Vaccinieae</taxon>
        <taxon>Vaccinium</taxon>
    </lineage>
</organism>
<sequence>MSRKRDKPYSSSSRHVPYSLPKRRRPLPPSPAEEEPPPAKSPATVVVTGLSPDCSLLDIRSRFQIYGDISRSTMLHGGVAHITFRSKDSADSAVAASLDPSFAITLNSQQVQVMLATDPISQWREGVSREDNPDSSSFSSSKLVRAEVPLRRHGRGKKLESAIVNPRSSTGASVVDVPFKGREIVAYDDIL</sequence>
<evidence type="ECO:0000313" key="1">
    <source>
        <dbReference type="EMBL" id="KAH7858915.1"/>
    </source>
</evidence>
<name>A0ACB7YZD3_9ERIC</name>
<evidence type="ECO:0000313" key="2">
    <source>
        <dbReference type="Proteomes" id="UP000828048"/>
    </source>
</evidence>
<dbReference type="EMBL" id="CM037153">
    <property type="protein sequence ID" value="KAH7858915.1"/>
    <property type="molecule type" value="Genomic_DNA"/>
</dbReference>
<reference evidence="1 2" key="1">
    <citation type="journal article" date="2021" name="Hortic Res">
        <title>High-quality reference genome and annotation aids understanding of berry development for evergreen blueberry (Vaccinium darrowii).</title>
        <authorList>
            <person name="Yu J."/>
            <person name="Hulse-Kemp A.M."/>
            <person name="Babiker E."/>
            <person name="Staton M."/>
        </authorList>
    </citation>
    <scope>NUCLEOTIDE SEQUENCE [LARGE SCALE GENOMIC DNA]</scope>
    <source>
        <strain evidence="2">cv. NJ 8807/NJ 8810</strain>
        <tissue evidence="1">Young leaf</tissue>
    </source>
</reference>
<accession>A0ACB7YZD3</accession>
<dbReference type="Proteomes" id="UP000828048">
    <property type="component" value="Chromosome 3"/>
</dbReference>